<dbReference type="OrthoDB" id="5987010at2759"/>
<evidence type="ECO:0000313" key="2">
    <source>
        <dbReference type="EMBL" id="MPC20602.1"/>
    </source>
</evidence>
<accession>A0A5B7DGK2</accession>
<evidence type="ECO:0000313" key="3">
    <source>
        <dbReference type="Proteomes" id="UP000324222"/>
    </source>
</evidence>
<feature type="region of interest" description="Disordered" evidence="1">
    <location>
        <begin position="42"/>
        <end position="126"/>
    </location>
</feature>
<feature type="compositionally biased region" description="Polar residues" evidence="1">
    <location>
        <begin position="86"/>
        <end position="98"/>
    </location>
</feature>
<keyword evidence="3" id="KW-1185">Reference proteome</keyword>
<gene>
    <name evidence="2" type="ORF">E2C01_013557</name>
</gene>
<sequence length="217" mass="23403">MSESATEACEYCCWRCCHQQNTITKLLQLKRALVVPPTLVSDCKNATHEPQNSTAKWPLNEKMPEPPPPPAPHPHRGGSAADSVVENGSSSSTPNQMPAVSPSHVLGHLHSPQYTPASGGGVPQSRESVEAAIADIKQAIRRTKNLPVKSHPQERSPVNDKAPVWIPRCDDSGGDDGGGGGGGGGWRWLHGCMYTLPISMTEIHNTLPAEQFPEYYM</sequence>
<evidence type="ECO:0000256" key="1">
    <source>
        <dbReference type="SAM" id="MobiDB-lite"/>
    </source>
</evidence>
<reference evidence="2 3" key="1">
    <citation type="submission" date="2019-05" db="EMBL/GenBank/DDBJ databases">
        <title>Another draft genome of Portunus trituberculatus and its Hox gene families provides insights of decapod evolution.</title>
        <authorList>
            <person name="Jeong J.-H."/>
            <person name="Song I."/>
            <person name="Kim S."/>
            <person name="Choi T."/>
            <person name="Kim D."/>
            <person name="Ryu S."/>
            <person name="Kim W."/>
        </authorList>
    </citation>
    <scope>NUCLEOTIDE SEQUENCE [LARGE SCALE GENOMIC DNA]</scope>
    <source>
        <tissue evidence="2">Muscle</tissue>
    </source>
</reference>
<comment type="caution">
    <text evidence="2">The sequence shown here is derived from an EMBL/GenBank/DDBJ whole genome shotgun (WGS) entry which is preliminary data.</text>
</comment>
<organism evidence="2 3">
    <name type="scientific">Portunus trituberculatus</name>
    <name type="common">Swimming crab</name>
    <name type="synonym">Neptunus trituberculatus</name>
    <dbReference type="NCBI Taxonomy" id="210409"/>
    <lineage>
        <taxon>Eukaryota</taxon>
        <taxon>Metazoa</taxon>
        <taxon>Ecdysozoa</taxon>
        <taxon>Arthropoda</taxon>
        <taxon>Crustacea</taxon>
        <taxon>Multicrustacea</taxon>
        <taxon>Malacostraca</taxon>
        <taxon>Eumalacostraca</taxon>
        <taxon>Eucarida</taxon>
        <taxon>Decapoda</taxon>
        <taxon>Pleocyemata</taxon>
        <taxon>Brachyura</taxon>
        <taxon>Eubrachyura</taxon>
        <taxon>Portunoidea</taxon>
        <taxon>Portunidae</taxon>
        <taxon>Portuninae</taxon>
        <taxon>Portunus</taxon>
    </lineage>
</organism>
<dbReference type="Proteomes" id="UP000324222">
    <property type="component" value="Unassembled WGS sequence"/>
</dbReference>
<name>A0A5B7DGK2_PORTR</name>
<dbReference type="EMBL" id="VSRR010000890">
    <property type="protein sequence ID" value="MPC20602.1"/>
    <property type="molecule type" value="Genomic_DNA"/>
</dbReference>
<dbReference type="AlphaFoldDB" id="A0A5B7DGK2"/>
<proteinExistence type="predicted"/>
<protein>
    <submittedName>
        <fullName evidence="2">Uncharacterized protein</fullName>
    </submittedName>
</protein>